<proteinExistence type="predicted"/>
<name>A0A7J4KW05_9ARCH</name>
<gene>
    <name evidence="1" type="ORF">HA227_00165</name>
</gene>
<dbReference type="AlphaFoldDB" id="A0A7J4KW05"/>
<sequence length="141" mass="15709">MALSMRQKAQLSLEYLLLIAALLAATAIILPSITAFHNNAMLAIEAGKAKAFIEKIKSEGEKLMVFEEGSSSEISAFPSLEWRLKASEERIEVRVESKALGKEKVFERRANAIFEDFEAEGKEKISLRLRKEGGKILIVNN</sequence>
<comment type="caution">
    <text evidence="1">The sequence shown here is derived from an EMBL/GenBank/DDBJ whole genome shotgun (WGS) entry which is preliminary data.</text>
</comment>
<evidence type="ECO:0000313" key="1">
    <source>
        <dbReference type="EMBL" id="HIH32645.1"/>
    </source>
</evidence>
<evidence type="ECO:0008006" key="3">
    <source>
        <dbReference type="Google" id="ProtNLM"/>
    </source>
</evidence>
<dbReference type="EMBL" id="DUFJ01000003">
    <property type="protein sequence ID" value="HIH32645.1"/>
    <property type="molecule type" value="Genomic_DNA"/>
</dbReference>
<dbReference type="Proteomes" id="UP000527315">
    <property type="component" value="Unassembled WGS sequence"/>
</dbReference>
<protein>
    <recommendedName>
        <fullName evidence="3">Class III signal peptide-containing protein</fullName>
    </recommendedName>
</protein>
<evidence type="ECO:0000313" key="2">
    <source>
        <dbReference type="Proteomes" id="UP000527315"/>
    </source>
</evidence>
<reference evidence="2" key="1">
    <citation type="journal article" date="2020" name="bioRxiv">
        <title>A rank-normalized archaeal taxonomy based on genome phylogeny resolves widespread incomplete and uneven classifications.</title>
        <authorList>
            <person name="Rinke C."/>
            <person name="Chuvochina M."/>
            <person name="Mussig A.J."/>
            <person name="Chaumeil P.-A."/>
            <person name="Waite D.W."/>
            <person name="Whitman W.B."/>
            <person name="Parks D.H."/>
            <person name="Hugenholtz P."/>
        </authorList>
    </citation>
    <scope>NUCLEOTIDE SEQUENCE [LARGE SCALE GENOMIC DNA]</scope>
</reference>
<organism evidence="1 2">
    <name type="scientific">Candidatus Iainarchaeum sp</name>
    <dbReference type="NCBI Taxonomy" id="3101447"/>
    <lineage>
        <taxon>Archaea</taxon>
        <taxon>Candidatus Iainarchaeota</taxon>
        <taxon>Candidatus Iainarchaeia</taxon>
        <taxon>Candidatus Iainarchaeales</taxon>
        <taxon>Candidatus Iainarchaeaceae</taxon>
        <taxon>Candidatus Iainarchaeum</taxon>
    </lineage>
</organism>
<accession>A0A7J4KW05</accession>